<dbReference type="FunFam" id="3.40.1280.10:FF:000010">
    <property type="entry name" value="probable methyltransferase TARBP1"/>
    <property type="match status" value="1"/>
</dbReference>
<evidence type="ECO:0000313" key="14">
    <source>
        <dbReference type="Proteomes" id="UP001153954"/>
    </source>
</evidence>
<evidence type="ECO:0000256" key="2">
    <source>
        <dbReference type="ARBA" id="ARBA00022603"/>
    </source>
</evidence>
<keyword evidence="2" id="KW-0489">Methyltransferase</keyword>
<comment type="caution">
    <text evidence="13">The sequence shown here is derived from an EMBL/GenBank/DDBJ whole genome shotgun (WGS) entry which is preliminary data.</text>
</comment>
<dbReference type="InterPro" id="IPR029028">
    <property type="entry name" value="Alpha/beta_knot_MTases"/>
</dbReference>
<comment type="similarity">
    <text evidence="1">Belongs to the class IV-like SAM-binding methyltransferase superfamily. RNA methyltransferase TrmH family.</text>
</comment>
<feature type="domain" description="tRNA/rRNA methyltransferase SpoU type" evidence="12">
    <location>
        <begin position="1267"/>
        <end position="1409"/>
    </location>
</feature>
<gene>
    <name evidence="13" type="ORF">EEDITHA_LOCUS22552</name>
</gene>
<keyword evidence="4" id="KW-0949">S-adenosyl-L-methionine</keyword>
<name>A0AAU9VEC5_EUPED</name>
<dbReference type="InterPro" id="IPR044748">
    <property type="entry name" value="Trm3/TARBP1_C"/>
</dbReference>
<evidence type="ECO:0000256" key="7">
    <source>
        <dbReference type="ARBA" id="ARBA00093266"/>
    </source>
</evidence>
<keyword evidence="6" id="KW-0007">Acetylation</keyword>
<dbReference type="CDD" id="cd18091">
    <property type="entry name" value="SpoU-like_TRM3-like"/>
    <property type="match status" value="1"/>
</dbReference>
<dbReference type="GO" id="GO:0003723">
    <property type="term" value="F:RNA binding"/>
    <property type="evidence" value="ECO:0007669"/>
    <property type="project" value="UniProtKB-KW"/>
</dbReference>
<evidence type="ECO:0000256" key="8">
    <source>
        <dbReference type="ARBA" id="ARBA00093361"/>
    </source>
</evidence>
<comment type="function">
    <text evidence="8">S-adenosyl-L-methionine-dependent 2'-O-ribose methyltransferase that catalyzes the formation of 2'-O-methylguanosine at position 18 (Gm18) in a subset of tRNA. Selectively mediates Gm18 methylation of tRNAGln-TTG/CTG and tRNASer-TGA/GCT. Gm18 modification can enhance the stability of modified tRNAs.</text>
</comment>
<dbReference type="PANTHER" id="PTHR12029">
    <property type="entry name" value="RNA METHYLTRANSFERASE"/>
    <property type="match status" value="1"/>
</dbReference>
<evidence type="ECO:0000256" key="5">
    <source>
        <dbReference type="ARBA" id="ARBA00022884"/>
    </source>
</evidence>
<dbReference type="Gene3D" id="3.40.1280.10">
    <property type="match status" value="1"/>
</dbReference>
<dbReference type="GO" id="GO:0141100">
    <property type="term" value="F:tRNA (guanine(18)-2'-O)-methyltransferase activity"/>
    <property type="evidence" value="ECO:0007669"/>
    <property type="project" value="UniProtKB-EC"/>
</dbReference>
<evidence type="ECO:0000313" key="13">
    <source>
        <dbReference type="EMBL" id="CAH2108634.1"/>
    </source>
</evidence>
<organism evidence="13 14">
    <name type="scientific">Euphydryas editha</name>
    <name type="common">Edith's checkerspot</name>
    <dbReference type="NCBI Taxonomy" id="104508"/>
    <lineage>
        <taxon>Eukaryota</taxon>
        <taxon>Metazoa</taxon>
        <taxon>Ecdysozoa</taxon>
        <taxon>Arthropoda</taxon>
        <taxon>Hexapoda</taxon>
        <taxon>Insecta</taxon>
        <taxon>Pterygota</taxon>
        <taxon>Neoptera</taxon>
        <taxon>Endopterygota</taxon>
        <taxon>Lepidoptera</taxon>
        <taxon>Glossata</taxon>
        <taxon>Ditrysia</taxon>
        <taxon>Papilionoidea</taxon>
        <taxon>Nymphalidae</taxon>
        <taxon>Nymphalinae</taxon>
        <taxon>Euphydryas</taxon>
    </lineage>
</organism>
<evidence type="ECO:0000256" key="11">
    <source>
        <dbReference type="ARBA" id="ARBA00093656"/>
    </source>
</evidence>
<dbReference type="EMBL" id="CAKOGL010000031">
    <property type="protein sequence ID" value="CAH2108634.1"/>
    <property type="molecule type" value="Genomic_DNA"/>
</dbReference>
<accession>A0AAU9VEC5</accession>
<evidence type="ECO:0000256" key="1">
    <source>
        <dbReference type="ARBA" id="ARBA00007228"/>
    </source>
</evidence>
<dbReference type="PANTHER" id="PTHR12029:SF11">
    <property type="entry name" value="METHYLTRANSFERASE TARBP1-RELATED"/>
    <property type="match status" value="1"/>
</dbReference>
<sequence length="1418" mass="165507">MQSEKEILSFLDLLDLDEEIIDERAKNIMEKKNFTNKHLSNYINLLQYKQLINKRENSECENEEEYNFVVKLISNMNQDNVDYICRIIQLVLLLHPSSIVSKSEHFIQQILFDVYLPSPRETLVDTEIQKLTSTLLQLKIINSILTAVTLSSNRLSLLFVDIPLECIIFSKDEKLQAYFLTHTVPQLFDAVTGYNILDRIWNVLKENKENAGETALQVLCCLSNYYLPVVESGSVAIESEVISHTEFWEFVIFGMLNKDYDNTLRKKSIYLAKRAVDCVVNSNKNIEIMSGSICFFWDIDHKKILKKTWDNYFILLDSLEEKQGNIVLPSLKLFDSIIGLGCCWMNCAFLIGLYHDNAQVRYQCLKYRLQIGISSEFEAAMVLEAINDINIFENSFECQNLRNKLKYVMMDLGSLMNILKCAPSIKWSPVPLFHLTTTLSDIDVEKLLVNINPLVMMDLVCDMLKIPCNNIVIRKAIQVNISHFVGRNCKKLPWKEYMNLYFHLQLDVQRNCYNPCNEFIKENLVVPDLQEFLKFLPSSHNNIDFALLYFEGHDDSDFIIFLNNMVNNIQNINSRQYSNKNECLDEAIFIVQLYKRVIQNRRGIFDKLNTSVATALQTILEYVSSLLTNDINFDIEKIILLFDGLDYMNSNLSPHDNQYLVQLYKSAILLLNGNDTDLEKRVLSMFVCNTCLKAPVLLRCYRTEILDLHTFINIMKTIKFNEIINKGNSGRLRNAFYEKSCEIVFLLTRYFQGIVKNDIVTYVYNILDCGGYGCLKWILRIINKIFPSIIKNENIVFDVTDFLNLVWKEIEELKSNSQYNVCIQEFVVLITQDSLLKLPEYYNMVISYTKKILDYAAIKSTPLYYLVKRMNEINISLYSHMTYVLCDILLYTFIPRKDHRIAEILSCDILGSRKYSIKHEGSYFNCNIKVLAVSILSKILDPVILNTLTELMIEKLEELFQNKKRYYANSLHERTLEAAIQNLLFIFFKCRKINLDSILMWVMDFLGKIPHQPYIRTYFEWYIALNYYYKGDVINEKMISEFKENNLPLQSQFTILYWITTHKIKLKICQQEEFEYVMDFLLSNIMGPTYSTRMYAQYFSSRIYEANTLTSTNPLDSDKYAYTFNIINKSLDEALQLKDKSFVKLTKDYYIHIFDIVEDLTPFAIYWGLPQLCEGFNDTIDTEFLEKYLEVINESVVGEPDKFFDEWINGHKDKWNTMRINLPPQSKRDSCEFLEESGTIQKKYVPWKNMSDIDVYNIEKRKDKSNLILVASLIDKLPNLGGMARTSEVFGVQTYVVDSLRHLQDKQFQGLSVSAERWINVEEVRPGQALREYLLNKKTEGYTVVAAEQTSNSTMIQKFKFPKKTLLLLGHEKEGIPCDLLPLMDNCVEVPQQGVIRSLNVHVTAAIFIWEYARQNIL</sequence>
<keyword evidence="14" id="KW-1185">Reference proteome</keyword>
<dbReference type="InterPro" id="IPR045330">
    <property type="entry name" value="TRM3/TARBP1"/>
</dbReference>
<dbReference type="GO" id="GO:0030488">
    <property type="term" value="P:tRNA methylation"/>
    <property type="evidence" value="ECO:0007669"/>
    <property type="project" value="InterPro"/>
</dbReference>
<proteinExistence type="inferred from homology"/>
<dbReference type="EC" id="2.1.1.34" evidence="9"/>
<comment type="catalytic activity">
    <reaction evidence="7">
        <text>guanosine(18) in tRNA + S-adenosyl-L-methionine = 2'-O-methylguanosine(18) in tRNA + S-adenosyl-L-homocysteine + H(+)</text>
        <dbReference type="Rhea" id="RHEA:20077"/>
        <dbReference type="Rhea" id="RHEA-COMP:10190"/>
        <dbReference type="Rhea" id="RHEA-COMP:10192"/>
        <dbReference type="ChEBI" id="CHEBI:15378"/>
        <dbReference type="ChEBI" id="CHEBI:57856"/>
        <dbReference type="ChEBI" id="CHEBI:59789"/>
        <dbReference type="ChEBI" id="CHEBI:74269"/>
        <dbReference type="ChEBI" id="CHEBI:74445"/>
        <dbReference type="EC" id="2.1.1.34"/>
    </reaction>
    <physiologicalReaction direction="left-to-right" evidence="7">
        <dbReference type="Rhea" id="RHEA:20078"/>
    </physiologicalReaction>
</comment>
<keyword evidence="3" id="KW-0808">Transferase</keyword>
<evidence type="ECO:0000256" key="9">
    <source>
        <dbReference type="ARBA" id="ARBA00093594"/>
    </source>
</evidence>
<dbReference type="Proteomes" id="UP001153954">
    <property type="component" value="Unassembled WGS sequence"/>
</dbReference>
<evidence type="ECO:0000256" key="10">
    <source>
        <dbReference type="ARBA" id="ARBA00093636"/>
    </source>
</evidence>
<evidence type="ECO:0000256" key="6">
    <source>
        <dbReference type="ARBA" id="ARBA00022990"/>
    </source>
</evidence>
<dbReference type="SUPFAM" id="SSF75217">
    <property type="entry name" value="alpha/beta knot"/>
    <property type="match status" value="1"/>
</dbReference>
<protein>
    <recommendedName>
        <fullName evidence="10">tRNA (guanosine(18)-2'-O)-methyltransferase TARBP1</fullName>
        <ecNumber evidence="9">2.1.1.34</ecNumber>
    </recommendedName>
    <alternativeName>
        <fullName evidence="11">TAR RNA-binding protein 1</fullName>
    </alternativeName>
</protein>
<evidence type="ECO:0000256" key="3">
    <source>
        <dbReference type="ARBA" id="ARBA00022679"/>
    </source>
</evidence>
<dbReference type="Pfam" id="PF00588">
    <property type="entry name" value="SpoU_methylase"/>
    <property type="match status" value="1"/>
</dbReference>
<reference evidence="13" key="1">
    <citation type="submission" date="2022-03" db="EMBL/GenBank/DDBJ databases">
        <authorList>
            <person name="Tunstrom K."/>
        </authorList>
    </citation>
    <scope>NUCLEOTIDE SEQUENCE</scope>
</reference>
<evidence type="ECO:0000256" key="4">
    <source>
        <dbReference type="ARBA" id="ARBA00022691"/>
    </source>
</evidence>
<dbReference type="InterPro" id="IPR001537">
    <property type="entry name" value="SpoU_MeTrfase"/>
</dbReference>
<dbReference type="InterPro" id="IPR029026">
    <property type="entry name" value="tRNA_m1G_MTases_N"/>
</dbReference>
<evidence type="ECO:0000259" key="12">
    <source>
        <dbReference type="Pfam" id="PF00588"/>
    </source>
</evidence>
<keyword evidence="5" id="KW-0694">RNA-binding</keyword>